<comment type="caution">
    <text evidence="3">The sequence shown here is derived from an EMBL/GenBank/DDBJ whole genome shotgun (WGS) entry which is preliminary data.</text>
</comment>
<accession>A0A9P8MSC6</accession>
<name>A0A9P8MSC6_9HYPO</name>
<dbReference type="RefSeq" id="XP_044718586.1">
    <property type="nucleotide sequence ID" value="XM_044866697.1"/>
</dbReference>
<feature type="chain" id="PRO_5040308574" description="GPI anchored protein" evidence="2">
    <location>
        <begin position="19"/>
        <end position="109"/>
    </location>
</feature>
<organism evidence="3 4">
    <name type="scientific">Hirsutella rhossiliensis</name>
    <dbReference type="NCBI Taxonomy" id="111463"/>
    <lineage>
        <taxon>Eukaryota</taxon>
        <taxon>Fungi</taxon>
        <taxon>Dikarya</taxon>
        <taxon>Ascomycota</taxon>
        <taxon>Pezizomycotina</taxon>
        <taxon>Sordariomycetes</taxon>
        <taxon>Hypocreomycetidae</taxon>
        <taxon>Hypocreales</taxon>
        <taxon>Ophiocordycipitaceae</taxon>
        <taxon>Hirsutella</taxon>
    </lineage>
</organism>
<dbReference type="AlphaFoldDB" id="A0A9P8MSC6"/>
<protein>
    <recommendedName>
        <fullName evidence="5">GPI anchored protein</fullName>
    </recommendedName>
</protein>
<dbReference type="GeneID" id="68357355"/>
<proteinExistence type="predicted"/>
<sequence>MKSTQALLAFGIFASALAQQRSDSTKITQTLSENLTSNLPTGSSLRSVGTKAATPTTTVTKSGDATVTGTRASHTSTHSTSASSGGAAPTAAAVNMAPLLGVAVALLAA</sequence>
<evidence type="ECO:0000256" key="2">
    <source>
        <dbReference type="SAM" id="SignalP"/>
    </source>
</evidence>
<gene>
    <name evidence="3" type="ORF">HRG_08226</name>
</gene>
<keyword evidence="2" id="KW-0732">Signal</keyword>
<evidence type="ECO:0000256" key="1">
    <source>
        <dbReference type="SAM" id="MobiDB-lite"/>
    </source>
</evidence>
<dbReference type="EMBL" id="JAIZPD010000009">
    <property type="protein sequence ID" value="KAH0961073.1"/>
    <property type="molecule type" value="Genomic_DNA"/>
</dbReference>
<reference evidence="3" key="1">
    <citation type="submission" date="2021-09" db="EMBL/GenBank/DDBJ databases">
        <title>A high-quality genome of the endoparasitic fungus Hirsutella rhossiliensis with a comparison of Hirsutella genomes reveals transposable elements contributing to genome size variation.</title>
        <authorList>
            <person name="Lin R."/>
            <person name="Jiao Y."/>
            <person name="Sun X."/>
            <person name="Ling J."/>
            <person name="Xie B."/>
            <person name="Cheng X."/>
        </authorList>
    </citation>
    <scope>NUCLEOTIDE SEQUENCE</scope>
    <source>
        <strain evidence="3">HR02</strain>
    </source>
</reference>
<keyword evidence="4" id="KW-1185">Reference proteome</keyword>
<evidence type="ECO:0000313" key="3">
    <source>
        <dbReference type="EMBL" id="KAH0961073.1"/>
    </source>
</evidence>
<feature type="compositionally biased region" description="Polar residues" evidence="1">
    <location>
        <begin position="35"/>
        <end position="46"/>
    </location>
</feature>
<evidence type="ECO:0000313" key="4">
    <source>
        <dbReference type="Proteomes" id="UP000824596"/>
    </source>
</evidence>
<evidence type="ECO:0008006" key="5">
    <source>
        <dbReference type="Google" id="ProtNLM"/>
    </source>
</evidence>
<feature type="signal peptide" evidence="2">
    <location>
        <begin position="1"/>
        <end position="18"/>
    </location>
</feature>
<feature type="region of interest" description="Disordered" evidence="1">
    <location>
        <begin position="35"/>
        <end position="88"/>
    </location>
</feature>
<feature type="compositionally biased region" description="Low complexity" evidence="1">
    <location>
        <begin position="47"/>
        <end position="88"/>
    </location>
</feature>
<dbReference type="Proteomes" id="UP000824596">
    <property type="component" value="Unassembled WGS sequence"/>
</dbReference>